<keyword evidence="2" id="KW-0812">Transmembrane</keyword>
<evidence type="ECO:0000259" key="3">
    <source>
        <dbReference type="Pfam" id="PF04773"/>
    </source>
</evidence>
<evidence type="ECO:0008006" key="7">
    <source>
        <dbReference type="Google" id="ProtNLM"/>
    </source>
</evidence>
<evidence type="ECO:0000259" key="4">
    <source>
        <dbReference type="Pfam" id="PF16344"/>
    </source>
</evidence>
<dbReference type="RefSeq" id="WP_146857854.1">
    <property type="nucleotide sequence ID" value="NZ_JBHUOY010000001.1"/>
</dbReference>
<dbReference type="Pfam" id="PF16344">
    <property type="entry name" value="FecR_C"/>
    <property type="match status" value="1"/>
</dbReference>
<reference evidence="5 6" key="1">
    <citation type="submission" date="2019-07" db="EMBL/GenBank/DDBJ databases">
        <title>Whole genome shotgun sequence of Chitinophaga cymbidii NBRC 109752.</title>
        <authorList>
            <person name="Hosoyama A."/>
            <person name="Uohara A."/>
            <person name="Ohji S."/>
            <person name="Ichikawa N."/>
        </authorList>
    </citation>
    <scope>NUCLEOTIDE SEQUENCE [LARGE SCALE GENOMIC DNA]</scope>
    <source>
        <strain evidence="5 6">NBRC 109752</strain>
    </source>
</reference>
<dbReference type="InterPro" id="IPR032508">
    <property type="entry name" value="FecR_C"/>
</dbReference>
<proteinExistence type="predicted"/>
<dbReference type="Proteomes" id="UP000321436">
    <property type="component" value="Unassembled WGS sequence"/>
</dbReference>
<dbReference type="Gene3D" id="2.60.120.1440">
    <property type="match status" value="1"/>
</dbReference>
<dbReference type="Gene3D" id="3.55.50.30">
    <property type="match status" value="1"/>
</dbReference>
<organism evidence="5 6">
    <name type="scientific">Chitinophaga cymbidii</name>
    <dbReference type="NCBI Taxonomy" id="1096750"/>
    <lineage>
        <taxon>Bacteria</taxon>
        <taxon>Pseudomonadati</taxon>
        <taxon>Bacteroidota</taxon>
        <taxon>Chitinophagia</taxon>
        <taxon>Chitinophagales</taxon>
        <taxon>Chitinophagaceae</taxon>
        <taxon>Chitinophaga</taxon>
    </lineage>
</organism>
<dbReference type="PIRSF" id="PIRSF018266">
    <property type="entry name" value="FecR"/>
    <property type="match status" value="1"/>
</dbReference>
<comment type="caution">
    <text evidence="5">The sequence shown here is derived from an EMBL/GenBank/DDBJ whole genome shotgun (WGS) entry which is preliminary data.</text>
</comment>
<dbReference type="Pfam" id="PF04773">
    <property type="entry name" value="FecR"/>
    <property type="match status" value="1"/>
</dbReference>
<feature type="region of interest" description="Disordered" evidence="1">
    <location>
        <begin position="78"/>
        <end position="116"/>
    </location>
</feature>
<dbReference type="OrthoDB" id="641176at2"/>
<dbReference type="AlphaFoldDB" id="A0A512RFF3"/>
<sequence>MSMLQPDEALYSLLCKYLLDEADAVERRWVEAWRKENTANEEVLAAIRRMLDVPAQATVYPGLDTESSWERLKRTITGGAGSEETQVNATAAGPLQGTTRGANTKAAGAGPGTGGTTGADGQVNAAAQAAASMRPLLHRYRWLQIAAVLAVLVGLGIWFSMQSREPVTFSGAQHAALEDGSQVIMEPGAAMQLAEGFGKKERRVVFSGKAVFDIKQDAQAPFVVMLGKTEIKVLGTRFMVDFRPEEQVLTVHVTSGRIRVSDPEKGESVVLSQGMLLKRNEPAQPFEVAAHVQDIAQKSLIFHDAPLEEVLQTLRAVYGITVSVEDSTLLQKGVTTNFENESIDNIMETIAFMTNTQVEKAGQQHFSIR</sequence>
<gene>
    <name evidence="5" type="ORF">CCY01nite_06380</name>
</gene>
<feature type="domain" description="Protein FecR C-terminal" evidence="4">
    <location>
        <begin position="300"/>
        <end position="363"/>
    </location>
</feature>
<keyword evidence="2" id="KW-0472">Membrane</keyword>
<protein>
    <recommendedName>
        <fullName evidence="7">FecR protein domain-containing protein</fullName>
    </recommendedName>
</protein>
<evidence type="ECO:0000313" key="5">
    <source>
        <dbReference type="EMBL" id="GEP94378.1"/>
    </source>
</evidence>
<evidence type="ECO:0000256" key="2">
    <source>
        <dbReference type="SAM" id="Phobius"/>
    </source>
</evidence>
<keyword evidence="6" id="KW-1185">Reference proteome</keyword>
<evidence type="ECO:0000313" key="6">
    <source>
        <dbReference type="Proteomes" id="UP000321436"/>
    </source>
</evidence>
<dbReference type="EMBL" id="BKAU01000001">
    <property type="protein sequence ID" value="GEP94378.1"/>
    <property type="molecule type" value="Genomic_DNA"/>
</dbReference>
<accession>A0A512RFF3</accession>
<dbReference type="InterPro" id="IPR012373">
    <property type="entry name" value="Ferrdict_sens_TM"/>
</dbReference>
<dbReference type="PANTHER" id="PTHR30273:SF2">
    <property type="entry name" value="PROTEIN FECR"/>
    <property type="match status" value="1"/>
</dbReference>
<dbReference type="PANTHER" id="PTHR30273">
    <property type="entry name" value="PERIPLASMIC SIGNAL SENSOR AND SIGMA FACTOR ACTIVATOR FECR-RELATED"/>
    <property type="match status" value="1"/>
</dbReference>
<feature type="domain" description="FecR protein" evidence="3">
    <location>
        <begin position="172"/>
        <end position="258"/>
    </location>
</feature>
<name>A0A512RFF3_9BACT</name>
<dbReference type="InterPro" id="IPR006860">
    <property type="entry name" value="FecR"/>
</dbReference>
<keyword evidence="2" id="KW-1133">Transmembrane helix</keyword>
<feature type="transmembrane region" description="Helical" evidence="2">
    <location>
        <begin position="142"/>
        <end position="161"/>
    </location>
</feature>
<dbReference type="GO" id="GO:0016989">
    <property type="term" value="F:sigma factor antagonist activity"/>
    <property type="evidence" value="ECO:0007669"/>
    <property type="project" value="TreeGrafter"/>
</dbReference>
<evidence type="ECO:0000256" key="1">
    <source>
        <dbReference type="SAM" id="MobiDB-lite"/>
    </source>
</evidence>